<dbReference type="InterPro" id="IPR036291">
    <property type="entry name" value="NAD(P)-bd_dom_sf"/>
</dbReference>
<comment type="subcellular location">
    <subcellularLocation>
        <location evidence="2">Lipid droplet</location>
    </subcellularLocation>
    <subcellularLocation>
        <location evidence="1">Mitochondrion</location>
    </subcellularLocation>
</comment>
<dbReference type="InterPro" id="IPR050700">
    <property type="entry name" value="YIM1/Zinc_Alcohol_DH_Fams"/>
</dbReference>
<gene>
    <name evidence="7" type="ORF">ZYGR_0A03500</name>
</gene>
<keyword evidence="4" id="KW-0496">Mitochondrion</keyword>
<evidence type="ECO:0000259" key="6">
    <source>
        <dbReference type="SMART" id="SM00829"/>
    </source>
</evidence>
<dbReference type="GO" id="GO:0018455">
    <property type="term" value="F:alcohol dehydrogenase [NAD(P)+] activity"/>
    <property type="evidence" value="ECO:0007669"/>
    <property type="project" value="EnsemblFungi"/>
</dbReference>
<reference evidence="7 8" key="1">
    <citation type="submission" date="2016-08" db="EMBL/GenBank/DDBJ databases">
        <title>Draft genome sequence of allopolyploid Zygosaccharomyces rouxii.</title>
        <authorList>
            <person name="Watanabe J."/>
            <person name="Uehara K."/>
            <person name="Mogi Y."/>
            <person name="Tsukioka Y."/>
        </authorList>
    </citation>
    <scope>NUCLEOTIDE SEQUENCE [LARGE SCALE GENOMIC DNA]</scope>
    <source>
        <strain evidence="7 8">NBRC 110957</strain>
    </source>
</reference>
<evidence type="ECO:0000256" key="4">
    <source>
        <dbReference type="ARBA" id="ARBA00023128"/>
    </source>
</evidence>
<evidence type="ECO:0000256" key="5">
    <source>
        <dbReference type="ARBA" id="ARBA00038249"/>
    </source>
</evidence>
<dbReference type="PANTHER" id="PTHR11695">
    <property type="entry name" value="ALCOHOL DEHYDROGENASE RELATED"/>
    <property type="match status" value="1"/>
</dbReference>
<evidence type="ECO:0000313" key="7">
    <source>
        <dbReference type="EMBL" id="GAV46755.1"/>
    </source>
</evidence>
<evidence type="ECO:0000256" key="1">
    <source>
        <dbReference type="ARBA" id="ARBA00004173"/>
    </source>
</evidence>
<dbReference type="InterPro" id="IPR011032">
    <property type="entry name" value="GroES-like_sf"/>
</dbReference>
<sequence length="364" mass="40564">MSKVINRAVTFINNKTPATITTKELDLDRCFKDTEIVIKIHAASLNPIDVMVHNLAFKLPFNSSPKTFSRDYAGVIVKAGDKVDPEWKINDRVVGNFAHIYGEQGTLSDYLILDPSVQKAIAHIHDTTKLDTKYDPFTLNAAWPLVFGTAHTALFDYGQKLGPDSKILVIGASTSVSYALVHIAKNVLNVGTVVGICSSQSFEHNKAAGFDHLVPYDQGPLTEEVGKLLVGTLRNEKFDLIFDSVGNNDFFPVMDKFLKPKSENSYYISISGDYKNNFNKHPFNISSARSLFRAANPFRGYNYALETLPCKREYMDLGAKLIADGKYAPKIDSVYNFDDYQKAMDRLKSNKAKGKVVIKINGEK</sequence>
<accession>A0A1Q2ZTN5</accession>
<organism evidence="7 8">
    <name type="scientific">Zygosaccharomyces rouxii</name>
    <dbReference type="NCBI Taxonomy" id="4956"/>
    <lineage>
        <taxon>Eukaryota</taxon>
        <taxon>Fungi</taxon>
        <taxon>Dikarya</taxon>
        <taxon>Ascomycota</taxon>
        <taxon>Saccharomycotina</taxon>
        <taxon>Saccharomycetes</taxon>
        <taxon>Saccharomycetales</taxon>
        <taxon>Saccharomycetaceae</taxon>
        <taxon>Zygosaccharomyces</taxon>
    </lineage>
</organism>
<dbReference type="SMR" id="A0A1Q2ZTN5"/>
<dbReference type="Gene3D" id="3.90.180.10">
    <property type="entry name" value="Medium-chain alcohol dehydrogenases, catalytic domain"/>
    <property type="match status" value="1"/>
</dbReference>
<dbReference type="Pfam" id="PF13602">
    <property type="entry name" value="ADH_zinc_N_2"/>
    <property type="match status" value="1"/>
</dbReference>
<dbReference type="GO" id="GO:0005811">
    <property type="term" value="C:lipid droplet"/>
    <property type="evidence" value="ECO:0007669"/>
    <property type="project" value="UniProtKB-SubCell"/>
</dbReference>
<dbReference type="GO" id="GO:0005739">
    <property type="term" value="C:mitochondrion"/>
    <property type="evidence" value="ECO:0007669"/>
    <property type="project" value="UniProtKB-SubCell"/>
</dbReference>
<dbReference type="OrthoDB" id="3509362at2759"/>
<evidence type="ECO:0000256" key="3">
    <source>
        <dbReference type="ARBA" id="ARBA00022677"/>
    </source>
</evidence>
<dbReference type="CDD" id="cd08247">
    <property type="entry name" value="AST1_like"/>
    <property type="match status" value="1"/>
</dbReference>
<dbReference type="Pfam" id="PF08240">
    <property type="entry name" value="ADH_N"/>
    <property type="match status" value="1"/>
</dbReference>
<protein>
    <recommendedName>
        <fullName evidence="6">Enoyl reductase (ER) domain-containing protein</fullName>
    </recommendedName>
</protein>
<dbReference type="SUPFAM" id="SSF51735">
    <property type="entry name" value="NAD(P)-binding Rossmann-fold domains"/>
    <property type="match status" value="1"/>
</dbReference>
<comment type="caution">
    <text evidence="7">The sequence shown here is derived from an EMBL/GenBank/DDBJ whole genome shotgun (WGS) entry which is preliminary data.</text>
</comment>
<evidence type="ECO:0000256" key="2">
    <source>
        <dbReference type="ARBA" id="ARBA00004502"/>
    </source>
</evidence>
<dbReference type="EMBL" id="BDGX01000001">
    <property type="protein sequence ID" value="GAV46755.1"/>
    <property type="molecule type" value="Genomic_DNA"/>
</dbReference>
<dbReference type="InterPro" id="IPR013154">
    <property type="entry name" value="ADH-like_N"/>
</dbReference>
<keyword evidence="3" id="KW-0551">Lipid droplet</keyword>
<dbReference type="Proteomes" id="UP000187013">
    <property type="component" value="Unassembled WGS sequence"/>
</dbReference>
<dbReference type="InterPro" id="IPR020843">
    <property type="entry name" value="ER"/>
</dbReference>
<dbReference type="eggNOG" id="KOG1198">
    <property type="taxonomic scope" value="Eukaryota"/>
</dbReference>
<dbReference type="PANTHER" id="PTHR11695:SF294">
    <property type="entry name" value="RETICULON-4-INTERACTING PROTEIN 1, MITOCHONDRIAL"/>
    <property type="match status" value="1"/>
</dbReference>
<comment type="similarity">
    <text evidence="5">Belongs to the YIM1 family.</text>
</comment>
<dbReference type="SMART" id="SM00829">
    <property type="entry name" value="PKS_ER"/>
    <property type="match status" value="1"/>
</dbReference>
<proteinExistence type="inferred from homology"/>
<feature type="domain" description="Enoyl reductase (ER)" evidence="6">
    <location>
        <begin position="15"/>
        <end position="358"/>
    </location>
</feature>
<dbReference type="OMA" id="GPLTYFT"/>
<dbReference type="GO" id="GO:0006974">
    <property type="term" value="P:DNA damage response"/>
    <property type="evidence" value="ECO:0007669"/>
    <property type="project" value="EnsemblFungi"/>
</dbReference>
<dbReference type="AlphaFoldDB" id="A0A1Q2ZTN5"/>
<dbReference type="Gene3D" id="3.40.50.720">
    <property type="entry name" value="NAD(P)-binding Rossmann-like Domain"/>
    <property type="match status" value="1"/>
</dbReference>
<dbReference type="SUPFAM" id="SSF50129">
    <property type="entry name" value="GroES-like"/>
    <property type="match status" value="1"/>
</dbReference>
<name>A0A1Q2ZTN5_ZYGRO</name>
<evidence type="ECO:0000313" key="8">
    <source>
        <dbReference type="Proteomes" id="UP000187013"/>
    </source>
</evidence>